<dbReference type="SUPFAM" id="SSF48498">
    <property type="entry name" value="Tetracyclin repressor-like, C-terminal domain"/>
    <property type="match status" value="1"/>
</dbReference>
<evidence type="ECO:0000256" key="1">
    <source>
        <dbReference type="ARBA" id="ARBA00023015"/>
    </source>
</evidence>
<dbReference type="InterPro" id="IPR001647">
    <property type="entry name" value="HTH_TetR"/>
</dbReference>
<evidence type="ECO:0000313" key="6">
    <source>
        <dbReference type="EMBL" id="GDY30841.1"/>
    </source>
</evidence>
<keyword evidence="3" id="KW-0804">Transcription</keyword>
<protein>
    <submittedName>
        <fullName evidence="6">TetR family transcriptional regulator</fullName>
    </submittedName>
</protein>
<name>A0A4D4J2Y3_9PSEU</name>
<evidence type="ECO:0000256" key="4">
    <source>
        <dbReference type="PROSITE-ProRule" id="PRU00335"/>
    </source>
</evidence>
<dbReference type="Proteomes" id="UP000298860">
    <property type="component" value="Unassembled WGS sequence"/>
</dbReference>
<dbReference type="GO" id="GO:0045892">
    <property type="term" value="P:negative regulation of DNA-templated transcription"/>
    <property type="evidence" value="ECO:0007669"/>
    <property type="project" value="UniProtKB-ARBA"/>
</dbReference>
<dbReference type="GO" id="GO:0000976">
    <property type="term" value="F:transcription cis-regulatory region binding"/>
    <property type="evidence" value="ECO:0007669"/>
    <property type="project" value="TreeGrafter"/>
</dbReference>
<dbReference type="Gene3D" id="1.10.357.10">
    <property type="entry name" value="Tetracycline Repressor, domain 2"/>
    <property type="match status" value="1"/>
</dbReference>
<sequence length="224" mass="24065">MHAEEPPRAARAKRLPRAVRERQILDAAVAVFARHGFHTASMDEISEVAGISKPMLYAYLGSKEDLYVACLRREGERLMAAIEAGADPAAPPDVQLWRGLRAFFGFVAEHADGWRVLHQPASAAGGQFAGELAALRGRMIGLVGRLLVRAVSNGNVAAGIGAATRRDTDGLAAALVGAGESMADWWLAHPDEPVGVVASRLMNLAWMGFGDLVEGRMWVPPHKR</sequence>
<evidence type="ECO:0000313" key="7">
    <source>
        <dbReference type="Proteomes" id="UP000298860"/>
    </source>
</evidence>
<keyword evidence="1" id="KW-0805">Transcription regulation</keyword>
<feature type="domain" description="HTH tetR-type" evidence="5">
    <location>
        <begin position="18"/>
        <end position="78"/>
    </location>
</feature>
<keyword evidence="2 4" id="KW-0238">DNA-binding</keyword>
<dbReference type="InterPro" id="IPR036271">
    <property type="entry name" value="Tet_transcr_reg_TetR-rel_C_sf"/>
</dbReference>
<organism evidence="6 7">
    <name type="scientific">Gandjariella thermophila</name>
    <dbReference type="NCBI Taxonomy" id="1931992"/>
    <lineage>
        <taxon>Bacteria</taxon>
        <taxon>Bacillati</taxon>
        <taxon>Actinomycetota</taxon>
        <taxon>Actinomycetes</taxon>
        <taxon>Pseudonocardiales</taxon>
        <taxon>Pseudonocardiaceae</taxon>
        <taxon>Gandjariella</taxon>
    </lineage>
</organism>
<proteinExistence type="predicted"/>
<comment type="caution">
    <text evidence="6">The sequence shown here is derived from an EMBL/GenBank/DDBJ whole genome shotgun (WGS) entry which is preliminary data.</text>
</comment>
<dbReference type="GO" id="GO:0003700">
    <property type="term" value="F:DNA-binding transcription factor activity"/>
    <property type="evidence" value="ECO:0007669"/>
    <property type="project" value="TreeGrafter"/>
</dbReference>
<evidence type="ECO:0000256" key="3">
    <source>
        <dbReference type="ARBA" id="ARBA00023163"/>
    </source>
</evidence>
<dbReference type="Pfam" id="PF00440">
    <property type="entry name" value="TetR_N"/>
    <property type="match status" value="1"/>
</dbReference>
<dbReference type="RefSeq" id="WP_137813958.1">
    <property type="nucleotide sequence ID" value="NZ_BJFL01000010.1"/>
</dbReference>
<evidence type="ECO:0000259" key="5">
    <source>
        <dbReference type="PROSITE" id="PS50977"/>
    </source>
</evidence>
<dbReference type="InterPro" id="IPR050109">
    <property type="entry name" value="HTH-type_TetR-like_transc_reg"/>
</dbReference>
<dbReference type="PRINTS" id="PR00455">
    <property type="entry name" value="HTHTETR"/>
</dbReference>
<dbReference type="PANTHER" id="PTHR30055">
    <property type="entry name" value="HTH-TYPE TRANSCRIPTIONAL REGULATOR RUTR"/>
    <property type="match status" value="1"/>
</dbReference>
<evidence type="ECO:0000256" key="2">
    <source>
        <dbReference type="ARBA" id="ARBA00023125"/>
    </source>
</evidence>
<gene>
    <name evidence="6" type="ORF">GTS_24740</name>
</gene>
<dbReference type="InterPro" id="IPR009057">
    <property type="entry name" value="Homeodomain-like_sf"/>
</dbReference>
<reference evidence="7" key="1">
    <citation type="submission" date="2019-04" db="EMBL/GenBank/DDBJ databases">
        <title>Draft genome sequence of Pseudonocardiaceae bacterium SL3-2-4.</title>
        <authorList>
            <person name="Ningsih F."/>
            <person name="Yokota A."/>
            <person name="Sakai Y."/>
            <person name="Nanatani K."/>
            <person name="Yabe S."/>
            <person name="Oetari A."/>
            <person name="Sjamsuridzal W."/>
        </authorList>
    </citation>
    <scope>NUCLEOTIDE SEQUENCE [LARGE SCALE GENOMIC DNA]</scope>
    <source>
        <strain evidence="7">SL3-2-4</strain>
    </source>
</reference>
<dbReference type="OrthoDB" id="3767959at2"/>
<dbReference type="InterPro" id="IPR054129">
    <property type="entry name" value="DesT_TetR_C"/>
</dbReference>
<accession>A0A4D4J2Y3</accession>
<keyword evidence="7" id="KW-1185">Reference proteome</keyword>
<dbReference type="Pfam" id="PF21943">
    <property type="entry name" value="TetR_C_46"/>
    <property type="match status" value="1"/>
</dbReference>
<feature type="DNA-binding region" description="H-T-H motif" evidence="4">
    <location>
        <begin position="41"/>
        <end position="60"/>
    </location>
</feature>
<dbReference type="FunFam" id="1.10.10.60:FF:000141">
    <property type="entry name" value="TetR family transcriptional regulator"/>
    <property type="match status" value="1"/>
</dbReference>
<dbReference type="AlphaFoldDB" id="A0A4D4J2Y3"/>
<dbReference type="PANTHER" id="PTHR30055:SF158">
    <property type="entry name" value="POSSIBLE TRANSCRIPTIONAL REGULATORY PROTEIN (PROBABLY TETR-FAMILY)"/>
    <property type="match status" value="1"/>
</dbReference>
<dbReference type="EMBL" id="BJFL01000010">
    <property type="protein sequence ID" value="GDY30841.1"/>
    <property type="molecule type" value="Genomic_DNA"/>
</dbReference>
<dbReference type="SUPFAM" id="SSF46689">
    <property type="entry name" value="Homeodomain-like"/>
    <property type="match status" value="1"/>
</dbReference>
<dbReference type="PROSITE" id="PS50977">
    <property type="entry name" value="HTH_TETR_2"/>
    <property type="match status" value="1"/>
</dbReference>